<dbReference type="Pfam" id="PF03413">
    <property type="entry name" value="PepSY"/>
    <property type="match status" value="1"/>
</dbReference>
<accession>A0A9X2IP91</accession>
<gene>
    <name evidence="2" type="ORF">M3202_12900</name>
</gene>
<dbReference type="EMBL" id="JAMBOL010000011">
    <property type="protein sequence ID" value="MCM3714980.1"/>
    <property type="molecule type" value="Genomic_DNA"/>
</dbReference>
<organism evidence="2 3">
    <name type="scientific">Halalkalibacter oceani</name>
    <dbReference type="NCBI Taxonomy" id="1653776"/>
    <lineage>
        <taxon>Bacteria</taxon>
        <taxon>Bacillati</taxon>
        <taxon>Bacillota</taxon>
        <taxon>Bacilli</taxon>
        <taxon>Bacillales</taxon>
        <taxon>Bacillaceae</taxon>
        <taxon>Halalkalibacter</taxon>
    </lineage>
</organism>
<dbReference type="RefSeq" id="WP_251223749.1">
    <property type="nucleotide sequence ID" value="NZ_JAMBOL010000011.1"/>
</dbReference>
<proteinExistence type="predicted"/>
<reference evidence="2" key="1">
    <citation type="submission" date="2022-05" db="EMBL/GenBank/DDBJ databases">
        <title>Comparative Genomics of Spacecraft Associated Microbes.</title>
        <authorList>
            <person name="Tran M.T."/>
            <person name="Wright A."/>
            <person name="Seuylemezian A."/>
            <person name="Eisen J."/>
            <person name="Coil D."/>
        </authorList>
    </citation>
    <scope>NUCLEOTIDE SEQUENCE</scope>
    <source>
        <strain evidence="2">214.1.1</strain>
    </source>
</reference>
<dbReference type="AlphaFoldDB" id="A0A9X2IP91"/>
<dbReference type="Proteomes" id="UP001139179">
    <property type="component" value="Unassembled WGS sequence"/>
</dbReference>
<keyword evidence="3" id="KW-1185">Reference proteome</keyword>
<protein>
    <submittedName>
        <fullName evidence="2">PepSY domain-containing protein</fullName>
    </submittedName>
</protein>
<evidence type="ECO:0000313" key="3">
    <source>
        <dbReference type="Proteomes" id="UP001139179"/>
    </source>
</evidence>
<dbReference type="InterPro" id="IPR025711">
    <property type="entry name" value="PepSY"/>
</dbReference>
<evidence type="ECO:0000259" key="1">
    <source>
        <dbReference type="Pfam" id="PF03413"/>
    </source>
</evidence>
<evidence type="ECO:0000313" key="2">
    <source>
        <dbReference type="EMBL" id="MCM3714980.1"/>
    </source>
</evidence>
<sequence length="102" mass="11300">MAIKRFIAGVGIGLALGYVLRPSLERERLTPERALKEVKKTASQAFAISGSWIHMLPETIERNHISYEVYRGGLSTTTAEGTVQYEFFVDTKTGALLDLQLA</sequence>
<comment type="caution">
    <text evidence="2">The sequence shown here is derived from an EMBL/GenBank/DDBJ whole genome shotgun (WGS) entry which is preliminary data.</text>
</comment>
<feature type="domain" description="PepSY" evidence="1">
    <location>
        <begin position="29"/>
        <end position="98"/>
    </location>
</feature>
<name>A0A9X2IP91_9BACI</name>